<evidence type="ECO:0000313" key="3">
    <source>
        <dbReference type="Proteomes" id="UP000231259"/>
    </source>
</evidence>
<evidence type="ECO:0000259" key="1">
    <source>
        <dbReference type="Pfam" id="PF17651"/>
    </source>
</evidence>
<name>A0A2G8QZU3_9RHOB</name>
<feature type="domain" description="RACo-like middle region" evidence="1">
    <location>
        <begin position="36"/>
        <end position="146"/>
    </location>
</feature>
<dbReference type="Proteomes" id="UP000231259">
    <property type="component" value="Unassembled WGS sequence"/>
</dbReference>
<dbReference type="Pfam" id="PF17651">
    <property type="entry name" value="Raco_middle"/>
    <property type="match status" value="1"/>
</dbReference>
<dbReference type="AlphaFoldDB" id="A0A2G8QZU3"/>
<dbReference type="Gene3D" id="3.30.420.480">
    <property type="entry name" value="Domain of unknown function (DUF4445)"/>
    <property type="match status" value="1"/>
</dbReference>
<dbReference type="InterPro" id="IPR052911">
    <property type="entry name" value="Corrinoid_activation_enz"/>
</dbReference>
<protein>
    <recommendedName>
        <fullName evidence="1">RACo-like middle region domain-containing protein</fullName>
    </recommendedName>
</protein>
<dbReference type="InterPro" id="IPR042259">
    <property type="entry name" value="Raco-like_middle_sf"/>
</dbReference>
<dbReference type="PANTHER" id="PTHR42895:SF2">
    <property type="entry name" value="IRON-SULFUR CLUSTER PROTEIN"/>
    <property type="match status" value="1"/>
</dbReference>
<gene>
    <name evidence="2" type="ORF">P775_26330</name>
</gene>
<keyword evidence="3" id="KW-1185">Reference proteome</keyword>
<accession>A0A2G8QZU3</accession>
<dbReference type="InterPro" id="IPR041414">
    <property type="entry name" value="Raco-like_middle"/>
</dbReference>
<evidence type="ECO:0000313" key="2">
    <source>
        <dbReference type="EMBL" id="PIL14826.1"/>
    </source>
</evidence>
<dbReference type="EMBL" id="AWWI01000180">
    <property type="protein sequence ID" value="PIL14826.1"/>
    <property type="molecule type" value="Genomic_DNA"/>
</dbReference>
<reference evidence="2 3" key="1">
    <citation type="submission" date="2013-09" db="EMBL/GenBank/DDBJ databases">
        <title>Genome sequencing of Phaeobacter antarcticus sp. nov. SM1211.</title>
        <authorList>
            <person name="Zhang X.-Y."/>
            <person name="Liu C."/>
            <person name="Chen X.-L."/>
            <person name="Xie B.-B."/>
            <person name="Qin Q.-L."/>
            <person name="Rong J.-C."/>
            <person name="Zhang Y.-Z."/>
        </authorList>
    </citation>
    <scope>NUCLEOTIDE SEQUENCE [LARGE SCALE GENOMIC DNA]</scope>
    <source>
        <strain evidence="2 3">SM1211</strain>
    </source>
</reference>
<organism evidence="2 3">
    <name type="scientific">Puniceibacterium antarcticum</name>
    <dbReference type="NCBI Taxonomy" id="1206336"/>
    <lineage>
        <taxon>Bacteria</taxon>
        <taxon>Pseudomonadati</taxon>
        <taxon>Pseudomonadota</taxon>
        <taxon>Alphaproteobacteria</taxon>
        <taxon>Rhodobacterales</taxon>
        <taxon>Paracoccaceae</taxon>
        <taxon>Puniceibacterium</taxon>
    </lineage>
</organism>
<sequence length="169" mass="18447">MLHKGNWNVTIALHKAHGTAERMVAICPRLYDSALCGLAINLGSITITVHLTDLEPRAVIASAGIMNPQIRFGEDLMSRLSCAMMNSGSDREMTSKVREAIGTLTVDVAKEAHINPSLILETIFGCNPIMRHLLLGIDPVELGLTSLPPSSHFYMPPCPKNRENPKTSF</sequence>
<dbReference type="PANTHER" id="PTHR42895">
    <property type="entry name" value="IRON-SULFUR CLUSTER-BINDING PROTEIN-RELATED"/>
    <property type="match status" value="1"/>
</dbReference>
<proteinExistence type="predicted"/>
<comment type="caution">
    <text evidence="2">The sequence shown here is derived from an EMBL/GenBank/DDBJ whole genome shotgun (WGS) entry which is preliminary data.</text>
</comment>